<dbReference type="PANTHER" id="PTHR33453">
    <property type="match status" value="1"/>
</dbReference>
<dbReference type="Proteomes" id="UP000823388">
    <property type="component" value="Chromosome 3N"/>
</dbReference>
<dbReference type="InterPro" id="IPR016138">
    <property type="entry name" value="Ribosome_inactivat_prot_sub1"/>
</dbReference>
<evidence type="ECO:0000256" key="1">
    <source>
        <dbReference type="RuleBase" id="RU004915"/>
    </source>
</evidence>
<dbReference type="InterPro" id="IPR036041">
    <property type="entry name" value="Ribosome-inact_prot_sf"/>
</dbReference>
<keyword evidence="1" id="KW-0378">Hydrolase</keyword>
<comment type="similarity">
    <text evidence="1">Belongs to the ribosome-inactivating protein family.</text>
</comment>
<dbReference type="EMBL" id="CM029042">
    <property type="protein sequence ID" value="KAG2621713.1"/>
    <property type="molecule type" value="Genomic_DNA"/>
</dbReference>
<reference evidence="4" key="1">
    <citation type="submission" date="2020-05" db="EMBL/GenBank/DDBJ databases">
        <title>WGS assembly of Panicum virgatum.</title>
        <authorList>
            <person name="Lovell J.T."/>
            <person name="Jenkins J."/>
            <person name="Shu S."/>
            <person name="Juenger T.E."/>
            <person name="Schmutz J."/>
        </authorList>
    </citation>
    <scope>NUCLEOTIDE SEQUENCE</scope>
    <source>
        <strain evidence="4">AP13</strain>
    </source>
</reference>
<protein>
    <recommendedName>
        <fullName evidence="3">DUF6598 domain-containing protein</fullName>
    </recommendedName>
</protein>
<dbReference type="Gene3D" id="3.40.420.10">
    <property type="entry name" value="Ricin (A subunit), domain 1"/>
    <property type="match status" value="1"/>
</dbReference>
<sequence>MEIMNPQDFIECTIGTKDEYTQFIMRLREALPPRANGLVCEDILEERRGAYPVLRRQSAIVPRRWLRIKLQVEEGQQTFTTTLAVQEDNVYCKGFMNQHGVWYELNRDDLPRTWGRVELLQGWDVDYSKILGVNNREQVEAILGTTLLGKNFAEKAVGRLSRYPVLDNNDENQVRLALAGLIVMICESARMNPPLYTFVGGWDRGTGLTSLLAGYMWNWRNMSHGLLQWRTDGYRVWNNQNGIQSAGHALAPIHLVLNYSMRRPNKKSQKGGSRQQHSKNDKQGEFKGPSSKSRDAPGPSQPSSKYNKMKATQAQGPSQSMEDDNSQGRAAAGQPGEDDDNPQGPAAGQPGEDDDNSQGPAAGQPREGHDNPQGPAAGQPGEEEDDNSQGHEQPDEEEDNSSHDDDLGETSEDDSTQGCGRPRVEIFAVRANFHVADMTITVFDGIRGQIIYMQNEHGEQKSSLAVLQQPEALSEEMNDLVLTGPCRGISAYGNFAIQVVMAAATGGAGDPITWEWDCYNPEYADEIDAPEPVTRTMSLDDSGRKIEVTYLVMSDAVEAKVEVKLRLEDDPKMAYYLPNEDAGDFEEIKEYRGLNYTAHGIITVRVSGFEEHPIVLFRNEDPIPFDFNQIILPLARSSVQVPHGKRLRLHVDMFDLHITERSSNRDVRKPDGLSFGFGHFSPTPEISNNDSEVEVNVSWPALPRKVNLFFPKKSNKPCRLFFFGGQPCRLMVDQSLYCRRSK</sequence>
<keyword evidence="1" id="KW-0652">Protein synthesis inhibitor</keyword>
<dbReference type="GO" id="GO:0017148">
    <property type="term" value="P:negative regulation of translation"/>
    <property type="evidence" value="ECO:0007669"/>
    <property type="project" value="UniProtKB-KW"/>
</dbReference>
<gene>
    <name evidence="4" type="ORF">PVAP13_3NG302300</name>
</gene>
<evidence type="ECO:0000313" key="4">
    <source>
        <dbReference type="EMBL" id="KAG2621716.1"/>
    </source>
</evidence>
<dbReference type="SUPFAM" id="SSF56371">
    <property type="entry name" value="Ribosome inactivating proteins (RIP)"/>
    <property type="match status" value="1"/>
</dbReference>
<feature type="region of interest" description="Disordered" evidence="2">
    <location>
        <begin position="264"/>
        <end position="419"/>
    </location>
</feature>
<comment type="catalytic activity">
    <reaction evidence="1">
        <text>Endohydrolysis of the N-glycosidic bond at one specific adenosine on the 28S rRNA.</text>
        <dbReference type="EC" id="3.2.2.22"/>
    </reaction>
</comment>
<dbReference type="InterPro" id="IPR001574">
    <property type="entry name" value="Ribosome_inactivat_prot"/>
</dbReference>
<dbReference type="Pfam" id="PF20241">
    <property type="entry name" value="DUF6598"/>
    <property type="match status" value="1"/>
</dbReference>
<accession>A0A8T0UKU8</accession>
<evidence type="ECO:0000313" key="5">
    <source>
        <dbReference type="Proteomes" id="UP000823388"/>
    </source>
</evidence>
<dbReference type="GO" id="GO:0030598">
    <property type="term" value="F:rRNA N-glycosylase activity"/>
    <property type="evidence" value="ECO:0007669"/>
    <property type="project" value="UniProtKB-EC"/>
</dbReference>
<proteinExistence type="inferred from homology"/>
<feature type="domain" description="DUF6598" evidence="3">
    <location>
        <begin position="439"/>
        <end position="659"/>
    </location>
</feature>
<comment type="caution">
    <text evidence="4">The sequence shown here is derived from an EMBL/GenBank/DDBJ whole genome shotgun (WGS) entry which is preliminary data.</text>
</comment>
<keyword evidence="5" id="KW-1185">Reference proteome</keyword>
<feature type="compositionally biased region" description="Acidic residues" evidence="2">
    <location>
        <begin position="406"/>
        <end position="415"/>
    </location>
</feature>
<keyword evidence="1" id="KW-0611">Plant defense</keyword>
<dbReference type="GO" id="GO:0090729">
    <property type="term" value="F:toxin activity"/>
    <property type="evidence" value="ECO:0007669"/>
    <property type="project" value="UniProtKB-KW"/>
</dbReference>
<dbReference type="AlphaFoldDB" id="A0A8T0UKU8"/>
<dbReference type="GO" id="GO:0006952">
    <property type="term" value="P:defense response"/>
    <property type="evidence" value="ECO:0007669"/>
    <property type="project" value="UniProtKB-KW"/>
</dbReference>
<evidence type="ECO:0000256" key="2">
    <source>
        <dbReference type="SAM" id="MobiDB-lite"/>
    </source>
</evidence>
<evidence type="ECO:0000259" key="3">
    <source>
        <dbReference type="Pfam" id="PF20241"/>
    </source>
</evidence>
<name>A0A8T0UKU8_PANVG</name>
<organism evidence="4 5">
    <name type="scientific">Panicum virgatum</name>
    <name type="common">Blackwell switchgrass</name>
    <dbReference type="NCBI Taxonomy" id="38727"/>
    <lineage>
        <taxon>Eukaryota</taxon>
        <taxon>Viridiplantae</taxon>
        <taxon>Streptophyta</taxon>
        <taxon>Embryophyta</taxon>
        <taxon>Tracheophyta</taxon>
        <taxon>Spermatophyta</taxon>
        <taxon>Magnoliopsida</taxon>
        <taxon>Liliopsida</taxon>
        <taxon>Poales</taxon>
        <taxon>Poaceae</taxon>
        <taxon>PACMAD clade</taxon>
        <taxon>Panicoideae</taxon>
        <taxon>Panicodae</taxon>
        <taxon>Paniceae</taxon>
        <taxon>Panicinae</taxon>
        <taxon>Panicum</taxon>
        <taxon>Panicum sect. Hiantes</taxon>
    </lineage>
</organism>
<keyword evidence="1" id="KW-0800">Toxin</keyword>
<dbReference type="PANTHER" id="PTHR33453:SF37">
    <property type="entry name" value="RRNA N-GLYCOSYLASE"/>
    <property type="match status" value="1"/>
</dbReference>
<dbReference type="Pfam" id="PF00161">
    <property type="entry name" value="RIP"/>
    <property type="match status" value="1"/>
</dbReference>
<feature type="compositionally biased region" description="Polar residues" evidence="2">
    <location>
        <begin position="301"/>
        <end position="320"/>
    </location>
</feature>
<dbReference type="EMBL" id="CM029042">
    <property type="protein sequence ID" value="KAG2621716.1"/>
    <property type="molecule type" value="Genomic_DNA"/>
</dbReference>
<dbReference type="InterPro" id="IPR046533">
    <property type="entry name" value="DUF6598"/>
</dbReference>